<organism evidence="1">
    <name type="scientific">Anguilla anguilla</name>
    <name type="common">European freshwater eel</name>
    <name type="synonym">Muraena anguilla</name>
    <dbReference type="NCBI Taxonomy" id="7936"/>
    <lineage>
        <taxon>Eukaryota</taxon>
        <taxon>Metazoa</taxon>
        <taxon>Chordata</taxon>
        <taxon>Craniata</taxon>
        <taxon>Vertebrata</taxon>
        <taxon>Euteleostomi</taxon>
        <taxon>Actinopterygii</taxon>
        <taxon>Neopterygii</taxon>
        <taxon>Teleostei</taxon>
        <taxon>Anguilliformes</taxon>
        <taxon>Anguillidae</taxon>
        <taxon>Anguilla</taxon>
    </lineage>
</organism>
<name>A0A0E9PTI4_ANGAN</name>
<reference evidence="1" key="2">
    <citation type="journal article" date="2015" name="Fish Shellfish Immunol.">
        <title>Early steps in the European eel (Anguilla anguilla)-Vibrio vulnificus interaction in the gills: Role of the RtxA13 toxin.</title>
        <authorList>
            <person name="Callol A."/>
            <person name="Pajuelo D."/>
            <person name="Ebbesson L."/>
            <person name="Teles M."/>
            <person name="MacKenzie S."/>
            <person name="Amaro C."/>
        </authorList>
    </citation>
    <scope>NUCLEOTIDE SEQUENCE</scope>
</reference>
<sequence>MLQSFITDSFYRE</sequence>
<proteinExistence type="predicted"/>
<evidence type="ECO:0000313" key="1">
    <source>
        <dbReference type="EMBL" id="JAH07597.1"/>
    </source>
</evidence>
<reference evidence="1" key="1">
    <citation type="submission" date="2014-11" db="EMBL/GenBank/DDBJ databases">
        <authorList>
            <person name="Amaro Gonzalez C."/>
        </authorList>
    </citation>
    <scope>NUCLEOTIDE SEQUENCE</scope>
</reference>
<accession>A0A0E9PTI4</accession>
<protein>
    <submittedName>
        <fullName evidence="1">Uncharacterized protein</fullName>
    </submittedName>
</protein>
<dbReference type="EMBL" id="GBXM01100980">
    <property type="protein sequence ID" value="JAH07597.1"/>
    <property type="molecule type" value="Transcribed_RNA"/>
</dbReference>